<dbReference type="AlphaFoldDB" id="A0A2N9AHE4"/>
<gene>
    <name evidence="1" type="ORF">TK0001_0169</name>
</gene>
<protein>
    <submittedName>
        <fullName evidence="1">Uncharacterized protein</fullName>
    </submittedName>
</protein>
<proteinExistence type="predicted"/>
<name>A0A2N9AHE4_METEX</name>
<dbReference type="Proteomes" id="UP000233769">
    <property type="component" value="Chromosome tk0001"/>
</dbReference>
<organism evidence="1 2">
    <name type="scientific">Methylorubrum extorquens</name>
    <name type="common">Methylobacterium dichloromethanicum</name>
    <name type="synonym">Methylobacterium extorquens</name>
    <dbReference type="NCBI Taxonomy" id="408"/>
    <lineage>
        <taxon>Bacteria</taxon>
        <taxon>Pseudomonadati</taxon>
        <taxon>Pseudomonadota</taxon>
        <taxon>Alphaproteobacteria</taxon>
        <taxon>Hyphomicrobiales</taxon>
        <taxon>Methylobacteriaceae</taxon>
        <taxon>Methylorubrum</taxon>
    </lineage>
</organism>
<sequence length="81" mass="8653">MTAPAPTDARAEARERFYRAALWHAADPQCSNALAEFEDAYEALSALGKEAVTNSLARAAAARERQAVLSASNTTGRTDRA</sequence>
<accession>A0A2N9AHE4</accession>
<dbReference type="EMBL" id="LT962688">
    <property type="protein sequence ID" value="SOR26771.1"/>
    <property type="molecule type" value="Genomic_DNA"/>
</dbReference>
<evidence type="ECO:0000313" key="2">
    <source>
        <dbReference type="Proteomes" id="UP000233769"/>
    </source>
</evidence>
<reference evidence="2" key="1">
    <citation type="submission" date="2017-10" db="EMBL/GenBank/DDBJ databases">
        <authorList>
            <person name="Regsiter A."/>
            <person name="William W."/>
        </authorList>
    </citation>
    <scope>NUCLEOTIDE SEQUENCE [LARGE SCALE GENOMIC DNA]</scope>
</reference>
<evidence type="ECO:0000313" key="1">
    <source>
        <dbReference type="EMBL" id="SOR26771.1"/>
    </source>
</evidence>